<dbReference type="NCBIfam" id="NF009773">
    <property type="entry name" value="PRK13270.1"/>
    <property type="match status" value="1"/>
</dbReference>
<dbReference type="RefSeq" id="WP_379829369.1">
    <property type="nucleotide sequence ID" value="NZ_JBHUHU010000001.1"/>
</dbReference>
<sequence length="530" mass="61364">MKKWFLGMVLIFWALACKEEVQPTQEISFYETQLFKDVQLSSIFQDSKTFVDLVPKKDVAQLEKEYLNQKDSLGFNLKAFVQQNFEDKSMKTLVFESDTSQSMYDHISLMWNKLTRSPDSVIPYSSRIAIPHNYVVPGGRFQEIYYWDSYFTMEGLLADGQDSIAKSMVDTFTFLIDSIGFIPNGTRDYYRTRSQPPYYALMVDALSRKDENYLLYYLPELSREYEFWMQGEKESLPGKPAQHVVDMTGNVYLNRYWDKGNTPRPEAYKEDYKLASGLESDSLKQRLYKNLRSAAESGWDFSSRWFGEEGGLASTQTNSILPIDLNCLLYFMERNLSKAAKLKNDQRAMAEFDKRAQLRKLAIQQYFWDEETGFYHDYNFEKGVITPSLTLAGVTPLFFHIADRGQAEKVKNVIMDSFLQEGGLMTTLEHSGQQWDAPNGWAPLQWLAVKGLLNYGYDQEAKEIIRRWLDLNERVYANTGKMMEKYNVEDLSLLSGGGEYPTQDGFGWTNGVALGFKKILEEMDQKIEKP</sequence>
<dbReference type="PRINTS" id="PR00744">
    <property type="entry name" value="GLHYDRLASE37"/>
</dbReference>
<name>A0ABW4XUL2_9FLAO</name>
<dbReference type="PANTHER" id="PTHR23403">
    <property type="entry name" value="TREHALASE"/>
    <property type="match status" value="1"/>
</dbReference>
<organism evidence="3 4">
    <name type="scientific">Flagellimonas iocasae</name>
    <dbReference type="NCBI Taxonomy" id="2055905"/>
    <lineage>
        <taxon>Bacteria</taxon>
        <taxon>Pseudomonadati</taxon>
        <taxon>Bacteroidota</taxon>
        <taxon>Flavobacteriia</taxon>
        <taxon>Flavobacteriales</taxon>
        <taxon>Flavobacteriaceae</taxon>
        <taxon>Flagellimonas</taxon>
    </lineage>
</organism>
<keyword evidence="2" id="KW-0326">Glycosidase</keyword>
<comment type="caution">
    <text evidence="3">The sequence shown here is derived from an EMBL/GenBank/DDBJ whole genome shotgun (WGS) entry which is preliminary data.</text>
</comment>
<evidence type="ECO:0000313" key="4">
    <source>
        <dbReference type="Proteomes" id="UP001597342"/>
    </source>
</evidence>
<dbReference type="EMBL" id="JBHUHU010000001">
    <property type="protein sequence ID" value="MFD2098594.1"/>
    <property type="molecule type" value="Genomic_DNA"/>
</dbReference>
<dbReference type="InterPro" id="IPR018232">
    <property type="entry name" value="Glyco_hydro_37_CS"/>
</dbReference>
<proteinExistence type="predicted"/>
<keyword evidence="1" id="KW-0378">Hydrolase</keyword>
<keyword evidence="4" id="KW-1185">Reference proteome</keyword>
<dbReference type="PROSITE" id="PS00927">
    <property type="entry name" value="TREHALASE_1"/>
    <property type="match status" value="1"/>
</dbReference>
<evidence type="ECO:0000256" key="1">
    <source>
        <dbReference type="ARBA" id="ARBA00022801"/>
    </source>
</evidence>
<protein>
    <submittedName>
        <fullName evidence="3">Alpha,alpha-trehalase TreF</fullName>
    </submittedName>
</protein>
<reference evidence="4" key="1">
    <citation type="journal article" date="2019" name="Int. J. Syst. Evol. Microbiol.">
        <title>The Global Catalogue of Microorganisms (GCM) 10K type strain sequencing project: providing services to taxonomists for standard genome sequencing and annotation.</title>
        <authorList>
            <consortium name="The Broad Institute Genomics Platform"/>
            <consortium name="The Broad Institute Genome Sequencing Center for Infectious Disease"/>
            <person name="Wu L."/>
            <person name="Ma J."/>
        </authorList>
    </citation>
    <scope>NUCLEOTIDE SEQUENCE [LARGE SCALE GENOMIC DNA]</scope>
    <source>
        <strain evidence="4">JCM 3389</strain>
    </source>
</reference>
<evidence type="ECO:0000256" key="2">
    <source>
        <dbReference type="ARBA" id="ARBA00023295"/>
    </source>
</evidence>
<dbReference type="InterPro" id="IPR008928">
    <property type="entry name" value="6-hairpin_glycosidase_sf"/>
</dbReference>
<dbReference type="InterPro" id="IPR012341">
    <property type="entry name" value="6hp_glycosidase-like_sf"/>
</dbReference>
<dbReference type="PANTHER" id="PTHR23403:SF1">
    <property type="entry name" value="TREHALASE"/>
    <property type="match status" value="1"/>
</dbReference>
<dbReference type="PROSITE" id="PS00928">
    <property type="entry name" value="TREHALASE_2"/>
    <property type="match status" value="1"/>
</dbReference>
<accession>A0ABW4XUL2</accession>
<dbReference type="Pfam" id="PF01204">
    <property type="entry name" value="Trehalase"/>
    <property type="match status" value="1"/>
</dbReference>
<dbReference type="Proteomes" id="UP001597342">
    <property type="component" value="Unassembled WGS sequence"/>
</dbReference>
<gene>
    <name evidence="3" type="primary">treF</name>
    <name evidence="3" type="ORF">ACFSJE_02335</name>
</gene>
<dbReference type="SUPFAM" id="SSF48208">
    <property type="entry name" value="Six-hairpin glycosidases"/>
    <property type="match status" value="1"/>
</dbReference>
<evidence type="ECO:0000313" key="3">
    <source>
        <dbReference type="EMBL" id="MFD2098594.1"/>
    </source>
</evidence>
<dbReference type="InterPro" id="IPR001661">
    <property type="entry name" value="Glyco_hydro_37"/>
</dbReference>
<dbReference type="Gene3D" id="1.50.10.10">
    <property type="match status" value="1"/>
</dbReference>
<dbReference type="PROSITE" id="PS51257">
    <property type="entry name" value="PROKAR_LIPOPROTEIN"/>
    <property type="match status" value="1"/>
</dbReference>